<dbReference type="PROSITE" id="PS50110">
    <property type="entry name" value="RESPONSE_REGULATORY"/>
    <property type="match status" value="1"/>
</dbReference>
<dbReference type="Pfam" id="PF00072">
    <property type="entry name" value="Response_reg"/>
    <property type="match status" value="1"/>
</dbReference>
<dbReference type="SMART" id="SM00448">
    <property type="entry name" value="REC"/>
    <property type="match status" value="1"/>
</dbReference>
<dbReference type="SUPFAM" id="SSF52172">
    <property type="entry name" value="CheY-like"/>
    <property type="match status" value="1"/>
</dbReference>
<evidence type="ECO:0000256" key="2">
    <source>
        <dbReference type="ARBA" id="ARBA00023012"/>
    </source>
</evidence>
<dbReference type="InterPro" id="IPR001789">
    <property type="entry name" value="Sig_transdc_resp-reg_receiver"/>
</dbReference>
<evidence type="ECO:0000256" key="3">
    <source>
        <dbReference type="PROSITE-ProRule" id="PRU00169"/>
    </source>
</evidence>
<dbReference type="PANTHER" id="PTHR44591:SF14">
    <property type="entry name" value="PROTEIN PILG"/>
    <property type="match status" value="1"/>
</dbReference>
<dbReference type="Gene3D" id="3.40.50.2300">
    <property type="match status" value="1"/>
</dbReference>
<protein>
    <recommendedName>
        <fullName evidence="4">Response regulatory domain-containing protein</fullName>
    </recommendedName>
</protein>
<dbReference type="InterPro" id="IPR011006">
    <property type="entry name" value="CheY-like_superfamily"/>
</dbReference>
<accession>A0A518K8Z3</accession>
<gene>
    <name evidence="5" type="ORF">Spa11_24650</name>
</gene>
<dbReference type="RefSeq" id="WP_145112528.1">
    <property type="nucleotide sequence ID" value="NZ_CP036349.1"/>
</dbReference>
<proteinExistence type="predicted"/>
<evidence type="ECO:0000313" key="5">
    <source>
        <dbReference type="EMBL" id="QDV74265.1"/>
    </source>
</evidence>
<evidence type="ECO:0000313" key="6">
    <source>
        <dbReference type="Proteomes" id="UP000316426"/>
    </source>
</evidence>
<dbReference type="PANTHER" id="PTHR44591">
    <property type="entry name" value="STRESS RESPONSE REGULATOR PROTEIN 1"/>
    <property type="match status" value="1"/>
</dbReference>
<organism evidence="5 6">
    <name type="scientific">Botrimarina mediterranea</name>
    <dbReference type="NCBI Taxonomy" id="2528022"/>
    <lineage>
        <taxon>Bacteria</taxon>
        <taxon>Pseudomonadati</taxon>
        <taxon>Planctomycetota</taxon>
        <taxon>Planctomycetia</taxon>
        <taxon>Pirellulales</taxon>
        <taxon>Lacipirellulaceae</taxon>
        <taxon>Botrimarina</taxon>
    </lineage>
</organism>
<keyword evidence="1 3" id="KW-0597">Phosphoprotein</keyword>
<dbReference type="AlphaFoldDB" id="A0A518K8Z3"/>
<name>A0A518K8Z3_9BACT</name>
<dbReference type="KEGG" id="bmei:Spa11_24650"/>
<keyword evidence="2" id="KW-0902">Two-component regulatory system</keyword>
<reference evidence="5 6" key="1">
    <citation type="submission" date="2019-02" db="EMBL/GenBank/DDBJ databases">
        <title>Deep-cultivation of Planctomycetes and their phenomic and genomic characterization uncovers novel biology.</title>
        <authorList>
            <person name="Wiegand S."/>
            <person name="Jogler M."/>
            <person name="Boedeker C."/>
            <person name="Pinto D."/>
            <person name="Vollmers J."/>
            <person name="Rivas-Marin E."/>
            <person name="Kohn T."/>
            <person name="Peeters S.H."/>
            <person name="Heuer A."/>
            <person name="Rast P."/>
            <person name="Oberbeckmann S."/>
            <person name="Bunk B."/>
            <person name="Jeske O."/>
            <person name="Meyerdierks A."/>
            <person name="Storesund J.E."/>
            <person name="Kallscheuer N."/>
            <person name="Luecker S."/>
            <person name="Lage O.M."/>
            <person name="Pohl T."/>
            <person name="Merkel B.J."/>
            <person name="Hornburger P."/>
            <person name="Mueller R.-W."/>
            <person name="Bruemmer F."/>
            <person name="Labrenz M."/>
            <person name="Spormann A.M."/>
            <person name="Op den Camp H."/>
            <person name="Overmann J."/>
            <person name="Amann R."/>
            <person name="Jetten M.S.M."/>
            <person name="Mascher T."/>
            <person name="Medema M.H."/>
            <person name="Devos D.P."/>
            <person name="Kaster A.-K."/>
            <person name="Ovreas L."/>
            <person name="Rohde M."/>
            <person name="Galperin M.Y."/>
            <person name="Jogler C."/>
        </authorList>
    </citation>
    <scope>NUCLEOTIDE SEQUENCE [LARGE SCALE GENOMIC DNA]</scope>
    <source>
        <strain evidence="5 6">Spa11</strain>
    </source>
</reference>
<evidence type="ECO:0000259" key="4">
    <source>
        <dbReference type="PROSITE" id="PS50110"/>
    </source>
</evidence>
<sequence>MQQTTKSVLVAEDNAALRRVIGFALKGCGFQTTASADGAEAWEIARAQTFDLIVSDQQMPNMTGLELIEQLRTSATNAKTPVILLTAKGLELEIESLRERYGVSAMLHKPFSPSQLGSLAEELVGALV</sequence>
<feature type="modified residue" description="4-aspartylphosphate" evidence="3">
    <location>
        <position position="56"/>
    </location>
</feature>
<evidence type="ECO:0000256" key="1">
    <source>
        <dbReference type="ARBA" id="ARBA00022553"/>
    </source>
</evidence>
<dbReference type="InterPro" id="IPR050595">
    <property type="entry name" value="Bact_response_regulator"/>
</dbReference>
<dbReference type="Proteomes" id="UP000316426">
    <property type="component" value="Chromosome"/>
</dbReference>
<feature type="domain" description="Response regulatory" evidence="4">
    <location>
        <begin position="7"/>
        <end position="124"/>
    </location>
</feature>
<dbReference type="EMBL" id="CP036349">
    <property type="protein sequence ID" value="QDV74265.1"/>
    <property type="molecule type" value="Genomic_DNA"/>
</dbReference>
<dbReference type="GO" id="GO:0000160">
    <property type="term" value="P:phosphorelay signal transduction system"/>
    <property type="evidence" value="ECO:0007669"/>
    <property type="project" value="UniProtKB-KW"/>
</dbReference>
<keyword evidence="6" id="KW-1185">Reference proteome</keyword>